<feature type="compositionally biased region" description="Basic and acidic residues" evidence="1">
    <location>
        <begin position="742"/>
        <end position="753"/>
    </location>
</feature>
<feature type="compositionally biased region" description="Basic and acidic residues" evidence="1">
    <location>
        <begin position="70"/>
        <end position="80"/>
    </location>
</feature>
<evidence type="ECO:0000313" key="4">
    <source>
        <dbReference type="Proteomes" id="UP000283509"/>
    </source>
</evidence>
<accession>A0A3R7QIC8</accession>
<dbReference type="InterPro" id="IPR005036">
    <property type="entry name" value="CBM21_dom"/>
</dbReference>
<feature type="compositionally biased region" description="Basic and acidic residues" evidence="1">
    <location>
        <begin position="314"/>
        <end position="326"/>
    </location>
</feature>
<evidence type="ECO:0000259" key="2">
    <source>
        <dbReference type="PROSITE" id="PS51159"/>
    </source>
</evidence>
<gene>
    <name evidence="3" type="ORF">C7M84_013465</name>
</gene>
<dbReference type="GO" id="GO:0008157">
    <property type="term" value="F:protein phosphatase 1 binding"/>
    <property type="evidence" value="ECO:0007669"/>
    <property type="project" value="TreeGrafter"/>
</dbReference>
<dbReference type="STRING" id="6689.A0A3R7QIC8"/>
<dbReference type="OrthoDB" id="8942186at2759"/>
<feature type="region of interest" description="Disordered" evidence="1">
    <location>
        <begin position="721"/>
        <end position="753"/>
    </location>
</feature>
<dbReference type="AlphaFoldDB" id="A0A3R7QIC8"/>
<dbReference type="Proteomes" id="UP000283509">
    <property type="component" value="Unassembled WGS sequence"/>
</dbReference>
<feature type="compositionally biased region" description="Acidic residues" evidence="1">
    <location>
        <begin position="721"/>
        <end position="737"/>
    </location>
</feature>
<dbReference type="InterPro" id="IPR050782">
    <property type="entry name" value="PP1_regulatory_subunit_3"/>
</dbReference>
<protein>
    <submittedName>
        <fullName evidence="3">Glycogen-binding subunit 76A</fullName>
    </submittedName>
</protein>
<dbReference type="EMBL" id="QCYY01002674">
    <property type="protein sequence ID" value="ROT68384.1"/>
    <property type="molecule type" value="Genomic_DNA"/>
</dbReference>
<comment type="caution">
    <text evidence="3">The sequence shown here is derived from an EMBL/GenBank/DDBJ whole genome shotgun (WGS) entry which is preliminary data.</text>
</comment>
<feature type="compositionally biased region" description="Low complexity" evidence="1">
    <location>
        <begin position="692"/>
        <end position="702"/>
    </location>
</feature>
<name>A0A3R7QIC8_PENVA</name>
<dbReference type="PROSITE" id="PS51159">
    <property type="entry name" value="CBM21"/>
    <property type="match status" value="1"/>
</dbReference>
<feature type="compositionally biased region" description="Polar residues" evidence="1">
    <location>
        <begin position="990"/>
        <end position="1011"/>
    </location>
</feature>
<dbReference type="PANTHER" id="PTHR12307:SF53">
    <property type="entry name" value="PROTEIN PHOSPHATASE 1 REGULATORY SUBUNIT"/>
    <property type="match status" value="1"/>
</dbReference>
<dbReference type="PANTHER" id="PTHR12307">
    <property type="entry name" value="PROTEIN PHOSPHATASE 1 REGULATORY SUBUNIT"/>
    <property type="match status" value="1"/>
</dbReference>
<proteinExistence type="predicted"/>
<organism evidence="3 4">
    <name type="scientific">Penaeus vannamei</name>
    <name type="common">Whiteleg shrimp</name>
    <name type="synonym">Litopenaeus vannamei</name>
    <dbReference type="NCBI Taxonomy" id="6689"/>
    <lineage>
        <taxon>Eukaryota</taxon>
        <taxon>Metazoa</taxon>
        <taxon>Ecdysozoa</taxon>
        <taxon>Arthropoda</taxon>
        <taxon>Crustacea</taxon>
        <taxon>Multicrustacea</taxon>
        <taxon>Malacostraca</taxon>
        <taxon>Eumalacostraca</taxon>
        <taxon>Eucarida</taxon>
        <taxon>Decapoda</taxon>
        <taxon>Dendrobranchiata</taxon>
        <taxon>Penaeoidea</taxon>
        <taxon>Penaeidae</taxon>
        <taxon>Penaeus</taxon>
    </lineage>
</organism>
<keyword evidence="4" id="KW-1185">Reference proteome</keyword>
<feature type="region of interest" description="Disordered" evidence="1">
    <location>
        <begin position="295"/>
        <end position="330"/>
    </location>
</feature>
<evidence type="ECO:0000256" key="1">
    <source>
        <dbReference type="SAM" id="MobiDB-lite"/>
    </source>
</evidence>
<feature type="domain" description="CBM21" evidence="2">
    <location>
        <begin position="850"/>
        <end position="957"/>
    </location>
</feature>
<sequence length="1180" mass="128509">MTVLHGVQGHQVEVEDAGEQQHITTLTFVRDLSSVTKARRAGMRGRVEGRAHVTYCLTPAEGAGPSSGRVEPEREERERAPSTSVVAHCCNAVAVWCDAPTTAAYALIGLSRCWWQYTVTSSSAGDNMGDAMQEGVATEIKGGAKPGVTEVGWPLPCSLSSLLAMNCRARAEGLARRLQTSLRVGSGGSVALEQTSLVTPGPEDHYASMECRHASLDDPELDPVDDPNLRPIHVVTSEPSLRLCLPSPPALPNVAEQDSDVYYDFDLASPEDAPEDEEKECDNVIKRYERPESGCATSVTSPVMFDDECEDEGEEKRKDQEDHTRSPEANMCTSEAELRVMRQILTSASLTDVLSPTDRTAETDAKALCDDSSRYQSANGTGKCVCGACRFDDEGECGCSSGHLETHYIVTHTWGEPEESCADGIPEGAAMPGDSYVSLSMQETSPVANTDPRWCHPGSGTPPAVPHPPADQRAVDKTNIVSGDSDGAGWDRYDARSDMYKHSEAVIIKDKGWDKGKKDQSKDVLGDGEGDTVYFAEVTVTQFSGEGETVCSDGDVEHKADTDTEGKIILQTAPETASVPQAISGTTPPLADPHLYTPSEGQPAVMESRGEAEGRDELFCMDADAEEIETLGEDEESDDEENEEDIDEEVILTGKFRNIRGYTERVRRLSDDIEDRISPTSITYEDNCFCESPKSSKSSTASEVDDGGEELAAQLSQLEVEDVDDGVGDEEVDEEALAGERSSSEETDPARVEDFKLRIKRSSSLKCGKTPPGTPGRKKIVRFADMLGLDLAAVRTFLAGVPHVPRSAFWDLELEREAAEAAKSSFAQNIVPTRVLTPLFQQPGSQVDFLERVRQQRVVVENIEVGDDLSVRGVVRVLSLDFHKSVFVRYTFDQWRNYHEATAAYVPGSYDGLTDRFSFLLWGNFLQDDGALIFCVRYHTLGQEFWDNNRGRDYVLQCYKTSGTAGVPGMIGSSVPQNVSSVEAHYSGGRNFSSRPTNFSDVYGTSPTTPSDPWASRARRPSQSPHSSSGPLTILPLPEIFTGTTSSLHHTVTSPPHAPHHGIMTSPQTNSAPQVRLTAEHNTLHRSLALHTDSLLKSNPSRYAAGAQQVSHAAFCRRSDASRGLLPLAPPPRLLPRDFALLFPRQDMQTCELAKLFGGRVASRASQKSAKVIKSFSFAF</sequence>
<evidence type="ECO:0000313" key="3">
    <source>
        <dbReference type="EMBL" id="ROT68384.1"/>
    </source>
</evidence>
<feature type="region of interest" description="Disordered" evidence="1">
    <location>
        <begin position="685"/>
        <end position="708"/>
    </location>
</feature>
<reference evidence="3 4" key="2">
    <citation type="submission" date="2019-01" db="EMBL/GenBank/DDBJ databases">
        <title>The decoding of complex shrimp genome reveals the adaptation for benthos swimmer, frequently molting mechanism and breeding impact on genome.</title>
        <authorList>
            <person name="Sun Y."/>
            <person name="Gao Y."/>
            <person name="Yu Y."/>
        </authorList>
    </citation>
    <scope>NUCLEOTIDE SEQUENCE [LARGE SCALE GENOMIC DNA]</scope>
    <source>
        <tissue evidence="3">Muscle</tissue>
    </source>
</reference>
<dbReference type="InterPro" id="IPR038175">
    <property type="entry name" value="CBM21_dom_sf"/>
</dbReference>
<dbReference type="Pfam" id="PF03370">
    <property type="entry name" value="CBM_21"/>
    <property type="match status" value="1"/>
</dbReference>
<feature type="compositionally biased region" description="Polar residues" evidence="1">
    <location>
        <begin position="1042"/>
        <end position="1054"/>
    </location>
</feature>
<feature type="region of interest" description="Disordered" evidence="1">
    <location>
        <begin position="990"/>
        <end position="1072"/>
    </location>
</feature>
<dbReference type="Gene3D" id="2.60.40.2440">
    <property type="entry name" value="Carbohydrate binding type-21 domain"/>
    <property type="match status" value="1"/>
</dbReference>
<dbReference type="GO" id="GO:2001069">
    <property type="term" value="F:glycogen binding"/>
    <property type="evidence" value="ECO:0007669"/>
    <property type="project" value="TreeGrafter"/>
</dbReference>
<reference evidence="3 4" key="1">
    <citation type="submission" date="2018-04" db="EMBL/GenBank/DDBJ databases">
        <authorList>
            <person name="Zhang X."/>
            <person name="Yuan J."/>
            <person name="Li F."/>
            <person name="Xiang J."/>
        </authorList>
    </citation>
    <scope>NUCLEOTIDE SEQUENCE [LARGE SCALE GENOMIC DNA]</scope>
    <source>
        <tissue evidence="3">Muscle</tissue>
    </source>
</reference>
<dbReference type="GO" id="GO:0000164">
    <property type="term" value="C:protein phosphatase type 1 complex"/>
    <property type="evidence" value="ECO:0007669"/>
    <property type="project" value="TreeGrafter"/>
</dbReference>
<feature type="compositionally biased region" description="Polar residues" evidence="1">
    <location>
        <begin position="1021"/>
        <end position="1031"/>
    </location>
</feature>
<dbReference type="GO" id="GO:0005979">
    <property type="term" value="P:regulation of glycogen biosynthetic process"/>
    <property type="evidence" value="ECO:0007669"/>
    <property type="project" value="TreeGrafter"/>
</dbReference>
<feature type="region of interest" description="Disordered" evidence="1">
    <location>
        <begin position="58"/>
        <end position="80"/>
    </location>
</feature>